<dbReference type="Gene3D" id="2.10.109.10">
    <property type="entry name" value="Umud Fragment, subunit A"/>
    <property type="match status" value="1"/>
</dbReference>
<name>A0AAC8PSD6_9BACI</name>
<evidence type="ECO:0000259" key="8">
    <source>
        <dbReference type="Pfam" id="PF10502"/>
    </source>
</evidence>
<evidence type="ECO:0000256" key="7">
    <source>
        <dbReference type="RuleBase" id="RU362042"/>
    </source>
</evidence>
<dbReference type="InterPro" id="IPR019757">
    <property type="entry name" value="Pept_S26A_signal_pept_1_Lys-AS"/>
</dbReference>
<feature type="active site" evidence="6">
    <location>
        <position position="88"/>
    </location>
</feature>
<evidence type="ECO:0000256" key="5">
    <source>
        <dbReference type="ARBA" id="ARBA00022801"/>
    </source>
</evidence>
<accession>A0AAC8PSD6</accession>
<dbReference type="Pfam" id="PF10502">
    <property type="entry name" value="Peptidase_S26"/>
    <property type="match status" value="1"/>
</dbReference>
<dbReference type="InterPro" id="IPR019533">
    <property type="entry name" value="Peptidase_S26"/>
</dbReference>
<dbReference type="Proteomes" id="UP000092654">
    <property type="component" value="Chromosome"/>
</dbReference>
<dbReference type="SUPFAM" id="SSF51306">
    <property type="entry name" value="LexA/Signal peptidase"/>
    <property type="match status" value="1"/>
</dbReference>
<comment type="similarity">
    <text evidence="3 7">Belongs to the peptidase S26 family.</text>
</comment>
<dbReference type="GO" id="GO:0004252">
    <property type="term" value="F:serine-type endopeptidase activity"/>
    <property type="evidence" value="ECO:0007669"/>
    <property type="project" value="InterPro"/>
</dbReference>
<dbReference type="PROSITE" id="PS00761">
    <property type="entry name" value="SPASE_I_3"/>
    <property type="match status" value="1"/>
</dbReference>
<dbReference type="EMBL" id="CP011361">
    <property type="protein sequence ID" value="AKG04594.1"/>
    <property type="molecule type" value="Genomic_DNA"/>
</dbReference>
<dbReference type="EC" id="3.4.21.89" evidence="4 7"/>
<keyword evidence="5 7" id="KW-0378">Hydrolase</keyword>
<sequence>MHYRFLKKVSEMKKQIIDWVKALTVAALLAIFVRFFLFTPVIVEGPSMLPNLHNGDHLIVSKLNYTIGSPHRFDIIVFHATEERDYIKRVIGLPGEHVAVEDDQLLIDGEPVKEPFLENEVASMGDNMNYTRDFTLEQLEGNFEEVPEDSVLVLGDNRQNSTDSRAFGMLSLDKVVGEAVISYWPPGRIQWLD</sequence>
<evidence type="ECO:0000313" key="9">
    <source>
        <dbReference type="EMBL" id="AKG04594.1"/>
    </source>
</evidence>
<comment type="catalytic activity">
    <reaction evidence="1 7">
        <text>Cleavage of hydrophobic, N-terminal signal or leader sequences from secreted and periplasmic proteins.</text>
        <dbReference type="EC" id="3.4.21.89"/>
    </reaction>
</comment>
<feature type="domain" description="Peptidase S26" evidence="8">
    <location>
        <begin position="17"/>
        <end position="184"/>
    </location>
</feature>
<evidence type="ECO:0000313" key="10">
    <source>
        <dbReference type="Proteomes" id="UP000092654"/>
    </source>
</evidence>
<reference evidence="10" key="1">
    <citation type="submission" date="2015-06" db="EMBL/GenBank/DDBJ databases">
        <title>Salimicrobium jeotgali MJ3, isolated from Myulchi jeot, a traditional Korean fermented seafood.</title>
        <authorList>
            <person name="Kim K.H."/>
            <person name="Jeon C.O."/>
            <person name="Jin H.M."/>
        </authorList>
    </citation>
    <scope>NUCLEOTIDE SEQUENCE [LARGE SCALE GENOMIC DNA]</scope>
    <source>
        <strain evidence="10">MJ3</strain>
    </source>
</reference>
<dbReference type="InterPro" id="IPR000223">
    <property type="entry name" value="Pept_S26A_signal_pept_1"/>
</dbReference>
<comment type="subcellular location">
    <subcellularLocation>
        <location evidence="2">Cell membrane</location>
        <topology evidence="2">Single-pass type II membrane protein</topology>
    </subcellularLocation>
    <subcellularLocation>
        <location evidence="7">Membrane</location>
        <topology evidence="7">Single-pass type II membrane protein</topology>
    </subcellularLocation>
</comment>
<dbReference type="InterPro" id="IPR019758">
    <property type="entry name" value="Pept_S26A_signal_pept_1_CS"/>
</dbReference>
<dbReference type="PROSITE" id="PS00760">
    <property type="entry name" value="SPASE_I_2"/>
    <property type="match status" value="1"/>
</dbReference>
<dbReference type="CDD" id="cd06530">
    <property type="entry name" value="S26_SPase_I"/>
    <property type="match status" value="1"/>
</dbReference>
<keyword evidence="7" id="KW-0645">Protease</keyword>
<keyword evidence="7" id="KW-0472">Membrane</keyword>
<dbReference type="PANTHER" id="PTHR43390">
    <property type="entry name" value="SIGNAL PEPTIDASE I"/>
    <property type="match status" value="1"/>
</dbReference>
<dbReference type="GO" id="GO:0006465">
    <property type="term" value="P:signal peptide processing"/>
    <property type="evidence" value="ECO:0007669"/>
    <property type="project" value="InterPro"/>
</dbReference>
<dbReference type="PRINTS" id="PR00727">
    <property type="entry name" value="LEADERPTASE"/>
</dbReference>
<feature type="active site" evidence="6">
    <location>
        <position position="47"/>
    </location>
</feature>
<organism evidence="9 10">
    <name type="scientific">Salimicrobium jeotgali</name>
    <dbReference type="NCBI Taxonomy" id="1230341"/>
    <lineage>
        <taxon>Bacteria</taxon>
        <taxon>Bacillati</taxon>
        <taxon>Bacillota</taxon>
        <taxon>Bacilli</taxon>
        <taxon>Bacillales</taxon>
        <taxon>Bacillaceae</taxon>
        <taxon>Salimicrobium</taxon>
    </lineage>
</organism>
<proteinExistence type="inferred from homology"/>
<dbReference type="KEGG" id="sje:AAV35_007165"/>
<evidence type="ECO:0000256" key="2">
    <source>
        <dbReference type="ARBA" id="ARBA00004401"/>
    </source>
</evidence>
<keyword evidence="7" id="KW-0812">Transmembrane</keyword>
<keyword evidence="7" id="KW-1133">Transmembrane helix</keyword>
<evidence type="ECO:0000256" key="6">
    <source>
        <dbReference type="PIRSR" id="PIRSR600223-1"/>
    </source>
</evidence>
<gene>
    <name evidence="9" type="ORF">AAV35_007165</name>
</gene>
<dbReference type="GO" id="GO:0005886">
    <property type="term" value="C:plasma membrane"/>
    <property type="evidence" value="ECO:0007669"/>
    <property type="project" value="UniProtKB-SubCell"/>
</dbReference>
<dbReference type="GO" id="GO:0009003">
    <property type="term" value="F:signal peptidase activity"/>
    <property type="evidence" value="ECO:0007669"/>
    <property type="project" value="UniProtKB-EC"/>
</dbReference>
<dbReference type="AlphaFoldDB" id="A0AAC8PSD6"/>
<evidence type="ECO:0000256" key="1">
    <source>
        <dbReference type="ARBA" id="ARBA00000677"/>
    </source>
</evidence>
<dbReference type="PANTHER" id="PTHR43390:SF1">
    <property type="entry name" value="CHLOROPLAST PROCESSING PEPTIDASE"/>
    <property type="match status" value="1"/>
</dbReference>
<evidence type="ECO:0000256" key="4">
    <source>
        <dbReference type="ARBA" id="ARBA00013208"/>
    </source>
</evidence>
<feature type="transmembrane region" description="Helical" evidence="7">
    <location>
        <begin position="20"/>
        <end position="43"/>
    </location>
</feature>
<dbReference type="InterPro" id="IPR036286">
    <property type="entry name" value="LexA/Signal_pep-like_sf"/>
</dbReference>
<evidence type="ECO:0000256" key="3">
    <source>
        <dbReference type="ARBA" id="ARBA00009370"/>
    </source>
</evidence>
<dbReference type="NCBIfam" id="TIGR02227">
    <property type="entry name" value="sigpep_I_bact"/>
    <property type="match status" value="1"/>
</dbReference>
<protein>
    <recommendedName>
        <fullName evidence="4 7">Signal peptidase I</fullName>
        <ecNumber evidence="4 7">3.4.21.89</ecNumber>
    </recommendedName>
</protein>